<dbReference type="CDD" id="cd11528">
    <property type="entry name" value="NTP-PPase_MazG_Nterm"/>
    <property type="match status" value="1"/>
</dbReference>
<dbReference type="Gene3D" id="1.10.287.1080">
    <property type="entry name" value="MazG-like"/>
    <property type="match status" value="2"/>
</dbReference>
<gene>
    <name evidence="3" type="primary">mazG</name>
    <name evidence="3" type="ORF">OLW01_10280</name>
</gene>
<accession>A0ABY7AJP0</accession>
<proteinExistence type="predicted"/>
<organism evidence="3 4">
    <name type="scientific">Catenovulum adriaticum</name>
    <dbReference type="NCBI Taxonomy" id="2984846"/>
    <lineage>
        <taxon>Bacteria</taxon>
        <taxon>Pseudomonadati</taxon>
        <taxon>Pseudomonadota</taxon>
        <taxon>Gammaproteobacteria</taxon>
        <taxon>Alteromonadales</taxon>
        <taxon>Alteromonadaceae</taxon>
        <taxon>Catenovulum</taxon>
    </lineage>
</organism>
<sequence length="268" mass="30731">MSQAHKIQQLIGIMKQLRDPQTGCPWDLKQNFQSIIPHTLEEAYEVADAIEQNDFNELKLELGDLLFQIIFYCQLAQEQGEFEFNDVVEGISEKLIRRHPHVFSNAALLTEDAIKENWEAEKAKERAAKTAENEQSIFDNVPNALPALIRAKKLQKRCVNVGFDWPNVSGAIDKVKEEIEELEDELNAQEVNEDKVAEELGDLMFALVNVNRHLKLDPESTLRAANAKFESRFRGVEELARSQGETLSNLSLEQMEVLWQRVKKQSRD</sequence>
<feature type="domain" description="NTP pyrophosphohydrolase MazG-like" evidence="2">
    <location>
        <begin position="174"/>
        <end position="232"/>
    </location>
</feature>
<dbReference type="PANTHER" id="PTHR30522:SF0">
    <property type="entry name" value="NUCLEOSIDE TRIPHOSPHATE PYROPHOSPHOHYDROLASE"/>
    <property type="match status" value="1"/>
</dbReference>
<evidence type="ECO:0000313" key="3">
    <source>
        <dbReference type="EMBL" id="WAJ69555.1"/>
    </source>
</evidence>
<protein>
    <submittedName>
        <fullName evidence="3">Nucleoside triphosphate pyrophosphohydrolase</fullName>
        <ecNumber evidence="3">3.6.1.9</ecNumber>
    </submittedName>
</protein>
<dbReference type="InterPro" id="IPR048011">
    <property type="entry name" value="NTP-PPase_MazG-like_C"/>
</dbReference>
<dbReference type="EMBL" id="CP109965">
    <property type="protein sequence ID" value="WAJ69555.1"/>
    <property type="molecule type" value="Genomic_DNA"/>
</dbReference>
<evidence type="ECO:0000313" key="4">
    <source>
        <dbReference type="Proteomes" id="UP001163726"/>
    </source>
</evidence>
<dbReference type="GO" id="GO:0047429">
    <property type="term" value="F:nucleoside triphosphate diphosphatase activity"/>
    <property type="evidence" value="ECO:0007669"/>
    <property type="project" value="UniProtKB-EC"/>
</dbReference>
<name>A0ABY7AJP0_9ALTE</name>
<dbReference type="PANTHER" id="PTHR30522">
    <property type="entry name" value="NUCLEOSIDE TRIPHOSPHATE PYROPHOSPHOHYDROLASE"/>
    <property type="match status" value="1"/>
</dbReference>
<dbReference type="SUPFAM" id="SSF101386">
    <property type="entry name" value="all-alpha NTP pyrophosphatases"/>
    <property type="match status" value="2"/>
</dbReference>
<feature type="coiled-coil region" evidence="1">
    <location>
        <begin position="172"/>
        <end position="199"/>
    </location>
</feature>
<dbReference type="InterPro" id="IPR048015">
    <property type="entry name" value="NTP-PPase_MazG-like_N"/>
</dbReference>
<dbReference type="NCBIfam" id="NF007113">
    <property type="entry name" value="PRK09562.1"/>
    <property type="match status" value="1"/>
</dbReference>
<dbReference type="Pfam" id="PF03819">
    <property type="entry name" value="MazG"/>
    <property type="match status" value="2"/>
</dbReference>
<evidence type="ECO:0000256" key="1">
    <source>
        <dbReference type="SAM" id="Coils"/>
    </source>
</evidence>
<dbReference type="Proteomes" id="UP001163726">
    <property type="component" value="Chromosome"/>
</dbReference>
<feature type="domain" description="NTP pyrophosphohydrolase MazG-like" evidence="2">
    <location>
        <begin position="30"/>
        <end position="103"/>
    </location>
</feature>
<dbReference type="EC" id="3.6.1.9" evidence="3"/>
<keyword evidence="3" id="KW-0378">Hydrolase</keyword>
<dbReference type="InterPro" id="IPR011551">
    <property type="entry name" value="NTP_PyrPHydrolase_MazG"/>
</dbReference>
<keyword evidence="4" id="KW-1185">Reference proteome</keyword>
<dbReference type="NCBIfam" id="TIGR00444">
    <property type="entry name" value="mazG"/>
    <property type="match status" value="1"/>
</dbReference>
<dbReference type="CDD" id="cd11529">
    <property type="entry name" value="NTP-PPase_MazG_Cterm"/>
    <property type="match status" value="1"/>
</dbReference>
<dbReference type="InterPro" id="IPR004518">
    <property type="entry name" value="MazG-like_dom"/>
</dbReference>
<evidence type="ECO:0000259" key="2">
    <source>
        <dbReference type="Pfam" id="PF03819"/>
    </source>
</evidence>
<reference evidence="3" key="1">
    <citation type="submission" date="2022-10" db="EMBL/GenBank/DDBJ databases">
        <title>Catenovulum adriacola sp. nov. isolated in the Harbour of Susak.</title>
        <authorList>
            <person name="Schoch T."/>
            <person name="Reich S.J."/>
            <person name="Stoeferle S."/>
            <person name="Flaiz M."/>
            <person name="Kazda M."/>
            <person name="Riedel C.U."/>
            <person name="Duerre P."/>
        </authorList>
    </citation>
    <scope>NUCLEOTIDE SEQUENCE</scope>
    <source>
        <strain evidence="3">TS8</strain>
    </source>
</reference>
<dbReference type="RefSeq" id="WP_268073828.1">
    <property type="nucleotide sequence ID" value="NZ_CP109965.1"/>
</dbReference>
<keyword evidence="1" id="KW-0175">Coiled coil</keyword>